<dbReference type="SMART" id="SM01360">
    <property type="entry name" value="A2M"/>
    <property type="match status" value="2"/>
</dbReference>
<dbReference type="Gene3D" id="2.60.40.690">
    <property type="entry name" value="Alpha-macroglobulin, receptor-binding domain"/>
    <property type="match status" value="2"/>
</dbReference>
<sequence length="2813" mass="309878">MDVLLSVLLTQDPAVLNKFALRTSDRLEDVSADGLCLDGNGNLEPRIPANLMPYDLYYWEVGCDTCTFLNTGGDPGVHTTKYYLDSYLSVTVDVTTILIQTDKAIYKPGHIVHYRVFAVYPDLQMYTGTFQIEIRDPNGNTIQRLSEASGRQGVVEGSLTLADKPLFGDWTITVKIQTSTPKRFTVQEYNLPRFEVTVDVPSYVLTTDEDLKGSVKAIYTFGQPVKGQVELRVSTTVESYYCKTDPVFMQIAFDIDGEAKFSVPRVDIARVTSTYDGDSIKVTAIVKETLTDIKLQGSAVVTYRSTPYKVTILDNTPGVFKPGLPFSVFVKASLQDDKPVVGNNNLTLFVTVHYTLPADNSFLYGVTEFTGTYPLPVRTIDVPPLGVVKIDIDIPSNATSLDITVDFNGVRTTKYINKMFSASSNYLQLTLLHQNLQHMVVIDIPLTPDLAPTAHMTAYYVRPDLEIVADSIAFNVDGVFKNKVSLELSANRTEPHTDLEVYVTADPDSTVYLLAVDQSALLLKTGNDITPRQVEDAVAVYDVGTSKPSESAFALSLSRQDIANTMQEVGITVSSDANLYATLADNITTPYDPSINGPVPLALRPPITPDAPVLPKGIAGYGFRYEKQEFRTFSTSTIQPLKEVDRVRNLFPETWLWLNQTVGINGTATIHTTVPDTITSWITTAFASNLQSGLGVGPSAAKLTVFRSFFVSVTLPTSVVRGEYVVVQASVFNYLPSDVTVVVNFQLNEYTSVLVSSGGSETFTSGDQERTVNVKSNEQAVVYFPIIPTALGAIDIEVSARSTLAADAERRQLNVEAEGMPGEFNIPVFINLGPNGTETFSQTFPVTVPDDVVSGSSRSRIKVTGDILGPSVDGLEKLLRMPTGCGEQNMITMAPNLYIDNYLKSTGQITPELAARIKYLLETGYQRQLTYQRQEGAFSTFGNRDNTGNTWLTAFVLRVFHEAMSDVYVDSAVLQRAMDWLIQRQNTDGSFNEFGHIFDPMMRQFGDHSTGLTTFVLLALMENADVPTTARQRSDYIDATSRARMFLETNLAAITDDLSLALTTLALVKVGSPSADQAFATLMEHSITENGMTFWKSNDTIPINPFSRWRPSYVRARPIDIHVTSYGLLVFAAKGLFKEGMSILHWLTRQRNPYGGFASTQDTIVGLQAMTEFLKLATLSGFSLSIDIRVQNSDHHFDVDSSNILVFQTKELTFIPPQVTFEAKGKGLAVAELDVFFNTESDFGEPAFGCPRWLLPGESGMVVQEVGIPSGFTPDMTSVGNVAGLKRVERRGRFLDVYFDKITRNSLCYTVVFDRQDKVAHSQPSYVITQDYYEPNNRAAVRYHPLSLRDAKFYSEELVVQLTLTLDFKPCLSLDRICICSFLGLKMDGVLVFLVLCGTLAPALSALTPPATFLPSNPYTTTPATPPQTTTRAATTVQRSAMSGTYLLTVPQKAIPGFNFTLGYESFVDRPVELHARIYEIVYDGAAGRYAYPTVVTATGSFVKGQPGVLELLLPSNLRQGNYYWEVGCDDCDFLLSSSFNDFVHPTKYFVSQGMTLTYDVTTILVQTDKAIYKPGQLVHYRVFAVYPDLRMYTGKFQIEVSDPNGNKIQRLSEVSGTQGVVEGSLGLADKPLFGDWTISVEIQVVLFKIIPDLPRFEVKVDVPSYVLLTDEDLKGSVKATYTFGQPVKGMAELHVSSMAGLDYCGKEPPFMQIAFDVSIPLLFLFFDVSMPFKCFTNTCVQVTAIVKETLTDVKLQGSAVVTYRSTPYKVTILDNTPGVFKPGLPFSVFVSASMQDDSPVAGATTMTIFTMAHYNIPADNSFLYGVSQFTGTYPLPVRTIDVPPSGVVKIDIDIPSNATSLDVTVDFKGVTAIKNIYKMFSISNNYLQLTLLDKNLKSGQTARIQAKATEPIGRLWYQVLSRGIVYEATSVDAKGQHLLVITIPVTPDLAPTAHMMAYYVRPDLEIVADSIAFNVDGIFENEVTLELSTNKSEPHTDLDVYLTADPDSMVYLLAVDQSVLLMKTGNDVTPDEASVTSLCYSCRSVHVFRRVVAGHTMELTQCSYDVVPTAHLPMFSTTPSLNGLMGGSMDALKNQPLQEVERVRNLFPETWLWLNQTVGRNGTATIHTTVPDTITSWITTAFATNLQSGLGITSSAAKLTVFRSFFVSLTLPTSVIRGEYVVVQASVFNYLPSDVSVLVTLPASHEYSSVVITSDGSEAIDSGDQERAVTVKSNEQAVVYFPIIPTALGAIDIEVSARSTLAADAERRQLNVEAEGVPNEFSIPVFINLGPNGSDTFTQTFPITVPSDVVEGSSRSRIKVTGDILGPSVDGLDTLLRMPTGCGEQNMIRMAPNLYVSNYLKATGQMTSDLAIRIKNLLETDYPVYISYERAMDWLIQRQNTDGSFNEFGHIFDPQMRTFGDHSSGLTAFVLLALLENADVQKEAYNNATSRALHFLETTHANIADDLSLALTTLTLVKARSPAADVAFAKLMSHSITEHGMTFWKSNETLAINAYSHWRPAYVRARPIDIHVTSYALLVFAAKGLFQEGMSVLHWLTRQRNPYGGFASTQDTMVGLQAMTEFLKEATLSGSDLHLDVRTEHTVPHFDISSTNSLVLQAKELSYIPSEVTFEASGRGVAVTELDVFFNSESDFGEPAFGVSTVLMDDYLNSFKIMICTRWLSAGESGMVVQEVGIPSGFAPDMTSIGNVAGLKRVEQRGRFLDVYIDKVTKNSLCYTVMFDRQDKVAHSQPSYVITQDYYEPSQSSFVYSFANLPIICSLQVTVRRQRTCRRVFAMPQCVTCAETAAKNRPVT</sequence>
<keyword evidence="4" id="KW-0646">Protease inhibitor</keyword>
<feature type="domain" description="Alpha-2-macroglobulin" evidence="11">
    <location>
        <begin position="654"/>
        <end position="745"/>
    </location>
</feature>
<keyword evidence="9" id="KW-0325">Glycoprotein</keyword>
<dbReference type="SUPFAM" id="SSF81296">
    <property type="entry name" value="E set domains"/>
    <property type="match status" value="1"/>
</dbReference>
<dbReference type="InterPro" id="IPR019742">
    <property type="entry name" value="MacrogloblnA2_CS"/>
</dbReference>
<accession>A0A2T7PNZ9</accession>
<dbReference type="Gene3D" id="1.50.10.20">
    <property type="match status" value="3"/>
</dbReference>
<dbReference type="GO" id="GO:0004867">
    <property type="term" value="F:serine-type endopeptidase inhibitor activity"/>
    <property type="evidence" value="ECO:0007669"/>
    <property type="project" value="UniProtKB-KW"/>
</dbReference>
<dbReference type="Pfam" id="PF17789">
    <property type="entry name" value="MG4"/>
    <property type="match status" value="1"/>
</dbReference>
<feature type="domain" description="Alpha-macroglobulin receptor-binding" evidence="12">
    <location>
        <begin position="1259"/>
        <end position="1343"/>
    </location>
</feature>
<evidence type="ECO:0000256" key="8">
    <source>
        <dbReference type="ARBA" id="ARBA00023157"/>
    </source>
</evidence>
<comment type="similarity">
    <text evidence="2">Belongs to the protease inhibitor I39 (alpha-2-macroglobulin) family.</text>
</comment>
<dbReference type="InterPro" id="IPR047565">
    <property type="entry name" value="Alpha-macroglob_thiol-ester_cl"/>
</dbReference>
<comment type="subcellular location">
    <subcellularLocation>
        <location evidence="1">Secreted</location>
    </subcellularLocation>
</comment>
<dbReference type="SUPFAM" id="SSF49410">
    <property type="entry name" value="Alpha-macroglobulin receptor domain"/>
    <property type="match status" value="2"/>
</dbReference>
<dbReference type="Pfam" id="PF07703">
    <property type="entry name" value="A2M_BRD"/>
    <property type="match status" value="2"/>
</dbReference>
<feature type="domain" description="Alpha-2-macroglobulin" evidence="11">
    <location>
        <begin position="2111"/>
        <end position="2202"/>
    </location>
</feature>
<feature type="domain" description="Alpha-macroglobulin receptor-binding" evidence="12">
    <location>
        <begin position="2686"/>
        <end position="2770"/>
    </location>
</feature>
<dbReference type="Gene3D" id="6.20.50.160">
    <property type="match status" value="2"/>
</dbReference>
<keyword evidence="7" id="KW-0882">Thioester bond</keyword>
<evidence type="ECO:0000259" key="11">
    <source>
        <dbReference type="SMART" id="SM01360"/>
    </source>
</evidence>
<dbReference type="InterPro" id="IPR011625">
    <property type="entry name" value="A2M_N_BRD"/>
</dbReference>
<keyword evidence="6" id="KW-0722">Serine protease inhibitor</keyword>
<dbReference type="InterPro" id="IPR041555">
    <property type="entry name" value="MG3"/>
</dbReference>
<dbReference type="PANTHER" id="PTHR11412">
    <property type="entry name" value="MACROGLOBULIN / COMPLEMENT"/>
    <property type="match status" value="1"/>
</dbReference>
<dbReference type="Gene3D" id="2.60.40.10">
    <property type="entry name" value="Immunoglobulins"/>
    <property type="match status" value="4"/>
</dbReference>
<evidence type="ECO:0000256" key="2">
    <source>
        <dbReference type="ARBA" id="ARBA00010952"/>
    </source>
</evidence>
<dbReference type="InterPro" id="IPR040839">
    <property type="entry name" value="MG4"/>
</dbReference>
<dbReference type="STRING" id="400727.A0A2T7PNZ9"/>
<name>A0A2T7PNZ9_POMCA</name>
<dbReference type="Pfam" id="PF17791">
    <property type="entry name" value="MG3"/>
    <property type="match status" value="2"/>
</dbReference>
<dbReference type="Gene3D" id="2.60.120.1540">
    <property type="match status" value="1"/>
</dbReference>
<keyword evidence="8" id="KW-1015">Disulfide bond</keyword>
<evidence type="ECO:0000256" key="7">
    <source>
        <dbReference type="ARBA" id="ARBA00022966"/>
    </source>
</evidence>
<dbReference type="GO" id="GO:0005615">
    <property type="term" value="C:extracellular space"/>
    <property type="evidence" value="ECO:0007669"/>
    <property type="project" value="InterPro"/>
</dbReference>
<evidence type="ECO:0000256" key="1">
    <source>
        <dbReference type="ARBA" id="ARBA00004613"/>
    </source>
</evidence>
<evidence type="ECO:0000313" key="13">
    <source>
        <dbReference type="EMBL" id="PVD35130.1"/>
    </source>
</evidence>
<dbReference type="InterPro" id="IPR002890">
    <property type="entry name" value="MG2"/>
</dbReference>
<dbReference type="Pfam" id="PF07678">
    <property type="entry name" value="TED_complement"/>
    <property type="match status" value="2"/>
</dbReference>
<dbReference type="PROSITE" id="PS00477">
    <property type="entry name" value="ALPHA_2_MACROGLOBULIN"/>
    <property type="match status" value="2"/>
</dbReference>
<dbReference type="PANTHER" id="PTHR11412:SF136">
    <property type="entry name" value="CD109 ANTIGEN"/>
    <property type="match status" value="1"/>
</dbReference>
<dbReference type="EMBL" id="PZQS01000003">
    <property type="protein sequence ID" value="PVD35130.1"/>
    <property type="molecule type" value="Genomic_DNA"/>
</dbReference>
<evidence type="ECO:0000256" key="5">
    <source>
        <dbReference type="ARBA" id="ARBA00022729"/>
    </source>
</evidence>
<dbReference type="Pfam" id="PF07677">
    <property type="entry name" value="A2M_recep"/>
    <property type="match status" value="2"/>
</dbReference>
<evidence type="ECO:0008006" key="15">
    <source>
        <dbReference type="Google" id="ProtNLM"/>
    </source>
</evidence>
<dbReference type="InterPro" id="IPR050473">
    <property type="entry name" value="A2M/Complement_sys"/>
</dbReference>
<keyword evidence="14" id="KW-1185">Reference proteome</keyword>
<proteinExistence type="inferred from homology"/>
<dbReference type="InterPro" id="IPR008930">
    <property type="entry name" value="Terpenoid_cyclase/PrenylTrfase"/>
</dbReference>
<dbReference type="SMART" id="SM01359">
    <property type="entry name" value="A2M_N_2"/>
    <property type="match status" value="2"/>
</dbReference>
<dbReference type="InterPro" id="IPR013783">
    <property type="entry name" value="Ig-like_fold"/>
</dbReference>
<dbReference type="Proteomes" id="UP000245119">
    <property type="component" value="Linkage Group LG3"/>
</dbReference>
<dbReference type="OrthoDB" id="9998011at2759"/>
<dbReference type="InterPro" id="IPR036595">
    <property type="entry name" value="A-macroglobulin_rcpt-bd_sf"/>
</dbReference>
<dbReference type="InterPro" id="IPR001599">
    <property type="entry name" value="Macroglobln_a2"/>
</dbReference>
<dbReference type="FunFam" id="2.60.40.1930:FF:000001">
    <property type="entry name" value="CD109 isoform 3"/>
    <property type="match status" value="1"/>
</dbReference>
<dbReference type="Gene3D" id="2.60.40.1930">
    <property type="match status" value="4"/>
</dbReference>
<organism evidence="13 14">
    <name type="scientific">Pomacea canaliculata</name>
    <name type="common">Golden apple snail</name>
    <dbReference type="NCBI Taxonomy" id="400727"/>
    <lineage>
        <taxon>Eukaryota</taxon>
        <taxon>Metazoa</taxon>
        <taxon>Spiralia</taxon>
        <taxon>Lophotrochozoa</taxon>
        <taxon>Mollusca</taxon>
        <taxon>Gastropoda</taxon>
        <taxon>Caenogastropoda</taxon>
        <taxon>Architaenioglossa</taxon>
        <taxon>Ampullarioidea</taxon>
        <taxon>Ampullariidae</taxon>
        <taxon>Pomacea</taxon>
    </lineage>
</organism>
<dbReference type="InterPro" id="IPR009048">
    <property type="entry name" value="A-macroglobulin_rcpt-bd"/>
</dbReference>
<dbReference type="Gene3D" id="2.60.40.1940">
    <property type="match status" value="2"/>
</dbReference>
<dbReference type="Pfam" id="PF01835">
    <property type="entry name" value="MG2"/>
    <property type="match status" value="2"/>
</dbReference>
<evidence type="ECO:0000313" key="14">
    <source>
        <dbReference type="Proteomes" id="UP000245119"/>
    </source>
</evidence>
<evidence type="ECO:0000256" key="9">
    <source>
        <dbReference type="ARBA" id="ARBA00023180"/>
    </source>
</evidence>
<dbReference type="SMART" id="SM01419">
    <property type="entry name" value="Thiol-ester_cl"/>
    <property type="match status" value="2"/>
</dbReference>
<evidence type="ECO:0000256" key="4">
    <source>
        <dbReference type="ARBA" id="ARBA00022690"/>
    </source>
</evidence>
<gene>
    <name evidence="13" type="ORF">C0Q70_06411</name>
</gene>
<dbReference type="SUPFAM" id="SSF48239">
    <property type="entry name" value="Terpenoid cyclases/Protein prenyltransferases"/>
    <property type="match status" value="2"/>
</dbReference>
<dbReference type="InterPro" id="IPR014756">
    <property type="entry name" value="Ig_E-set"/>
</dbReference>
<feature type="domain" description="Alpha-2-macroglobulin bait region" evidence="10">
    <location>
        <begin position="1888"/>
        <end position="2023"/>
    </location>
</feature>
<evidence type="ECO:0000259" key="10">
    <source>
        <dbReference type="SMART" id="SM01359"/>
    </source>
</evidence>
<dbReference type="InterPro" id="IPR011626">
    <property type="entry name" value="Alpha-macroglobulin_TED"/>
</dbReference>
<evidence type="ECO:0000256" key="3">
    <source>
        <dbReference type="ARBA" id="ARBA00022525"/>
    </source>
</evidence>
<feature type="domain" description="Alpha-2-macroglobulin bait region" evidence="10">
    <location>
        <begin position="390"/>
        <end position="523"/>
    </location>
</feature>
<evidence type="ECO:0000256" key="6">
    <source>
        <dbReference type="ARBA" id="ARBA00022900"/>
    </source>
</evidence>
<comment type="caution">
    <text evidence="13">The sequence shown here is derived from an EMBL/GenBank/DDBJ whole genome shotgun (WGS) entry which is preliminary data.</text>
</comment>
<keyword evidence="5" id="KW-0732">Signal</keyword>
<evidence type="ECO:0000259" key="12">
    <source>
        <dbReference type="SMART" id="SM01361"/>
    </source>
</evidence>
<keyword evidence="3" id="KW-0964">Secreted</keyword>
<protein>
    <recommendedName>
        <fullName evidence="15">CD109 antigen</fullName>
    </recommendedName>
</protein>
<dbReference type="SMART" id="SM01361">
    <property type="entry name" value="A2M_recep"/>
    <property type="match status" value="2"/>
</dbReference>
<reference evidence="13 14" key="1">
    <citation type="submission" date="2018-04" db="EMBL/GenBank/DDBJ databases">
        <title>The genome of golden apple snail Pomacea canaliculata provides insight into stress tolerance and invasive adaptation.</title>
        <authorList>
            <person name="Liu C."/>
            <person name="Liu B."/>
            <person name="Ren Y."/>
            <person name="Zhang Y."/>
            <person name="Wang H."/>
            <person name="Li S."/>
            <person name="Jiang F."/>
            <person name="Yin L."/>
            <person name="Zhang G."/>
            <person name="Qian W."/>
            <person name="Fan W."/>
        </authorList>
    </citation>
    <scope>NUCLEOTIDE SEQUENCE [LARGE SCALE GENOMIC DNA]</scope>
    <source>
        <strain evidence="13">SZHN2017</strain>
        <tissue evidence="13">Muscle</tissue>
    </source>
</reference>
<dbReference type="Pfam" id="PF00207">
    <property type="entry name" value="A2M"/>
    <property type="match status" value="2"/>
</dbReference>
<dbReference type="Gene3D" id="2.20.130.20">
    <property type="match status" value="2"/>
</dbReference>